<keyword evidence="1" id="KW-1133">Transmembrane helix</keyword>
<feature type="transmembrane region" description="Helical" evidence="1">
    <location>
        <begin position="39"/>
        <end position="59"/>
    </location>
</feature>
<protein>
    <submittedName>
        <fullName evidence="2">Uncharacterized protein</fullName>
    </submittedName>
</protein>
<proteinExistence type="predicted"/>
<comment type="caution">
    <text evidence="2">The sequence shown here is derived from an EMBL/GenBank/DDBJ whole genome shotgun (WGS) entry which is preliminary data.</text>
</comment>
<dbReference type="EMBL" id="AZEC01000012">
    <property type="protein sequence ID" value="KRL11318.1"/>
    <property type="molecule type" value="Genomic_DNA"/>
</dbReference>
<sequence>MRPERKGQLILTLVFFLGFCAFGAVDKLLSTIGINGVLAWTISLAVTFLYLLVAFQYVFRHYQIRSTHAKTH</sequence>
<keyword evidence="1" id="KW-0472">Membrane</keyword>
<evidence type="ECO:0000256" key="1">
    <source>
        <dbReference type="SAM" id="Phobius"/>
    </source>
</evidence>
<evidence type="ECO:0000313" key="2">
    <source>
        <dbReference type="EMBL" id="KRL11318.1"/>
    </source>
</evidence>
<name>A0A0R1MTF9_9LACO</name>
<dbReference type="AlphaFoldDB" id="A0A0R1MTF9"/>
<accession>A0A0R1MTF9</accession>
<keyword evidence="1" id="KW-0812">Transmembrane</keyword>
<reference evidence="2 3" key="1">
    <citation type="journal article" date="2015" name="Genome Announc.">
        <title>Expanding the biotechnology potential of lactobacilli through comparative genomics of 213 strains and associated genera.</title>
        <authorList>
            <person name="Sun Z."/>
            <person name="Harris H.M."/>
            <person name="McCann A."/>
            <person name="Guo C."/>
            <person name="Argimon S."/>
            <person name="Zhang W."/>
            <person name="Yang X."/>
            <person name="Jeffery I.B."/>
            <person name="Cooney J.C."/>
            <person name="Kagawa T.F."/>
            <person name="Liu W."/>
            <person name="Song Y."/>
            <person name="Salvetti E."/>
            <person name="Wrobel A."/>
            <person name="Rasinkangas P."/>
            <person name="Parkhill J."/>
            <person name="Rea M.C."/>
            <person name="O'Sullivan O."/>
            <person name="Ritari J."/>
            <person name="Douillard F.P."/>
            <person name="Paul Ross R."/>
            <person name="Yang R."/>
            <person name="Briner A.E."/>
            <person name="Felis G.E."/>
            <person name="de Vos W.M."/>
            <person name="Barrangou R."/>
            <person name="Klaenhammer T.R."/>
            <person name="Caufield P.W."/>
            <person name="Cui Y."/>
            <person name="Zhang H."/>
            <person name="O'Toole P.W."/>
        </authorList>
    </citation>
    <scope>NUCLEOTIDE SEQUENCE [LARGE SCALE GENOMIC DNA]</scope>
    <source>
        <strain evidence="2 3">DSM 12744</strain>
    </source>
</reference>
<gene>
    <name evidence="2" type="ORF">FD09_GL000686</name>
</gene>
<dbReference type="PATRIC" id="fig|1423792.3.peg.701"/>
<organism evidence="2 3">
    <name type="scientific">Schleiferilactobacillus perolens DSM 12744</name>
    <dbReference type="NCBI Taxonomy" id="1423792"/>
    <lineage>
        <taxon>Bacteria</taxon>
        <taxon>Bacillati</taxon>
        <taxon>Bacillota</taxon>
        <taxon>Bacilli</taxon>
        <taxon>Lactobacillales</taxon>
        <taxon>Lactobacillaceae</taxon>
        <taxon>Schleiferilactobacillus</taxon>
    </lineage>
</organism>
<keyword evidence="3" id="KW-1185">Reference proteome</keyword>
<evidence type="ECO:0000313" key="3">
    <source>
        <dbReference type="Proteomes" id="UP000051330"/>
    </source>
</evidence>
<dbReference type="Proteomes" id="UP000051330">
    <property type="component" value="Unassembled WGS sequence"/>
</dbReference>